<evidence type="ECO:0000256" key="5">
    <source>
        <dbReference type="PROSITE-ProRule" id="PRU10010"/>
    </source>
</evidence>
<evidence type="ECO:0000256" key="1">
    <source>
        <dbReference type="ARBA" id="ARBA00022605"/>
    </source>
</evidence>
<dbReference type="EC" id="1.2.1.38" evidence="4"/>
<comment type="subcellular location">
    <subcellularLocation>
        <location evidence="4">Cytoplasm</location>
    </subcellularLocation>
</comment>
<dbReference type="PANTHER" id="PTHR32338">
    <property type="entry name" value="N-ACETYL-GAMMA-GLUTAMYL-PHOSPHATE REDUCTASE, CHLOROPLASTIC-RELATED-RELATED"/>
    <property type="match status" value="1"/>
</dbReference>
<dbReference type="NCBIfam" id="TIGR01850">
    <property type="entry name" value="argC"/>
    <property type="match status" value="1"/>
</dbReference>
<evidence type="ECO:0000256" key="4">
    <source>
        <dbReference type="HAMAP-Rule" id="MF_00150"/>
    </source>
</evidence>
<dbReference type="InterPro" id="IPR058924">
    <property type="entry name" value="AGPR_dimerisation_dom"/>
</dbReference>
<sequence length="353" mass="37283">MTRVGVIGASGLAGGELVRIIDQHPCLDLAFLGGSRNVGKPLVAVHPGLRTLPNTTIEAVSAADVRRRCDVVLLATPAGVSAELASALSGRGATVIDLSGAFRLRSEAVHDRWYPGVGRDPKLAARFTYGVPELISDELASADLISLPGCYATAITLALAPLVFGLKLAQSTVLVDGKSGSSGGGLPLRRAGLHPYRNGAITPYAPVGHRHAAEVQGFFAERAPDVLVSLMMSAYGVAHVRGLLASCYVFGNWPMDSRTLSRAYLRYYKPHHFVRVRDHRETMIPMPDPQAVLGSNFCDVTAMHDAEGGGRIVALAALDNLVKGAAGQAVQAVNHRFGYVPELGLTMQPVVPA</sequence>
<dbReference type="UniPathway" id="UPA00068">
    <property type="reaction ID" value="UER00108"/>
</dbReference>
<reference evidence="7 8" key="1">
    <citation type="submission" date="2017-04" db="EMBL/GenBank/DDBJ databases">
        <authorList>
            <person name="Afonso C.L."/>
            <person name="Miller P.J."/>
            <person name="Scott M.A."/>
            <person name="Spackman E."/>
            <person name="Goraichik I."/>
            <person name="Dimitrov K.M."/>
            <person name="Suarez D.L."/>
            <person name="Swayne D.E."/>
        </authorList>
    </citation>
    <scope>NUCLEOTIDE SEQUENCE [LARGE SCALE GENOMIC DNA]</scope>
    <source>
        <strain evidence="7 8">DSM 43828</strain>
    </source>
</reference>
<dbReference type="SUPFAM" id="SSF51735">
    <property type="entry name" value="NAD(P)-binding Rossmann-fold domains"/>
    <property type="match status" value="1"/>
</dbReference>
<dbReference type="EMBL" id="FWXV01000027">
    <property type="protein sequence ID" value="SMD27526.1"/>
    <property type="molecule type" value="Genomic_DNA"/>
</dbReference>
<keyword evidence="8" id="KW-1185">Reference proteome</keyword>
<proteinExistence type="inferred from homology"/>
<keyword evidence="2 4" id="KW-0521">NADP</keyword>
<comment type="pathway">
    <text evidence="4">Amino-acid biosynthesis; L-arginine biosynthesis; N(2)-acetyl-L-ornithine from L-glutamate: step 3/4.</text>
</comment>
<dbReference type="GO" id="GO:0005737">
    <property type="term" value="C:cytoplasm"/>
    <property type="evidence" value="ECO:0007669"/>
    <property type="project" value="UniProtKB-SubCell"/>
</dbReference>
<dbReference type="Gene3D" id="3.30.360.10">
    <property type="entry name" value="Dihydrodipicolinate Reductase, domain 2"/>
    <property type="match status" value="1"/>
</dbReference>
<dbReference type="HAMAP" id="MF_00150">
    <property type="entry name" value="ArgC_type1"/>
    <property type="match status" value="1"/>
</dbReference>
<keyword evidence="1 4" id="KW-0028">Amino-acid biosynthesis</keyword>
<evidence type="ECO:0000313" key="8">
    <source>
        <dbReference type="Proteomes" id="UP000192674"/>
    </source>
</evidence>
<dbReference type="InterPro" id="IPR023013">
    <property type="entry name" value="AGPR_AS"/>
</dbReference>
<dbReference type="RefSeq" id="WP_033389772.1">
    <property type="nucleotide sequence ID" value="NZ_FWXV01000027.1"/>
</dbReference>
<dbReference type="InterPro" id="IPR036291">
    <property type="entry name" value="NAD(P)-bd_dom_sf"/>
</dbReference>
<dbReference type="PANTHER" id="PTHR32338:SF11">
    <property type="entry name" value="[LYSW]-L-2-AMINOADIPATE_[LYSW]-L-GLUTAMATE PHOSPHATE REDUCTASE-RELATED"/>
    <property type="match status" value="1"/>
</dbReference>
<dbReference type="GO" id="GO:0070401">
    <property type="term" value="F:NADP+ binding"/>
    <property type="evidence" value="ECO:0007669"/>
    <property type="project" value="InterPro"/>
</dbReference>
<dbReference type="InterPro" id="IPR050085">
    <property type="entry name" value="AGPR"/>
</dbReference>
<keyword evidence="4" id="KW-0963">Cytoplasm</keyword>
<dbReference type="Gene3D" id="3.40.50.720">
    <property type="entry name" value="NAD(P)-binding Rossmann-like Domain"/>
    <property type="match status" value="1"/>
</dbReference>
<dbReference type="SUPFAM" id="SSF55347">
    <property type="entry name" value="Glyceraldehyde-3-phosphate dehydrogenase-like, C-terminal domain"/>
    <property type="match status" value="1"/>
</dbReference>
<dbReference type="CDD" id="cd17895">
    <property type="entry name" value="AGPR_1_N"/>
    <property type="match status" value="1"/>
</dbReference>
<dbReference type="InterPro" id="IPR000706">
    <property type="entry name" value="AGPR_type-1"/>
</dbReference>
<keyword evidence="3 4" id="KW-0560">Oxidoreductase</keyword>
<dbReference type="Pfam" id="PF22698">
    <property type="entry name" value="Semialdhyde_dhC_1"/>
    <property type="match status" value="1"/>
</dbReference>
<comment type="catalytic activity">
    <reaction evidence="4">
        <text>N-acetyl-L-glutamate 5-semialdehyde + phosphate + NADP(+) = N-acetyl-L-glutamyl 5-phosphate + NADPH + H(+)</text>
        <dbReference type="Rhea" id="RHEA:21588"/>
        <dbReference type="ChEBI" id="CHEBI:15378"/>
        <dbReference type="ChEBI" id="CHEBI:29123"/>
        <dbReference type="ChEBI" id="CHEBI:43474"/>
        <dbReference type="ChEBI" id="CHEBI:57783"/>
        <dbReference type="ChEBI" id="CHEBI:57936"/>
        <dbReference type="ChEBI" id="CHEBI:58349"/>
        <dbReference type="EC" id="1.2.1.38"/>
    </reaction>
</comment>
<evidence type="ECO:0000256" key="3">
    <source>
        <dbReference type="ARBA" id="ARBA00023002"/>
    </source>
</evidence>
<comment type="function">
    <text evidence="4">Catalyzes the NADPH-dependent reduction of N-acetyl-5-glutamyl phosphate to yield N-acetyl-L-glutamate 5-semialdehyde.</text>
</comment>
<dbReference type="Proteomes" id="UP000192674">
    <property type="component" value="Unassembled WGS sequence"/>
</dbReference>
<keyword evidence="4" id="KW-0055">Arginine biosynthesis</keyword>
<organism evidence="7 8">
    <name type="scientific">Kibdelosporangium aridum</name>
    <dbReference type="NCBI Taxonomy" id="2030"/>
    <lineage>
        <taxon>Bacteria</taxon>
        <taxon>Bacillati</taxon>
        <taxon>Actinomycetota</taxon>
        <taxon>Actinomycetes</taxon>
        <taxon>Pseudonocardiales</taxon>
        <taxon>Pseudonocardiaceae</taxon>
        <taxon>Kibdelosporangium</taxon>
    </lineage>
</organism>
<feature type="domain" description="Semialdehyde dehydrogenase NAD-binding" evidence="6">
    <location>
        <begin position="3"/>
        <end position="142"/>
    </location>
</feature>
<comment type="similarity">
    <text evidence="4">Belongs to the NAGSA dehydrogenase family. Type 1 subfamily.</text>
</comment>
<dbReference type="Pfam" id="PF01118">
    <property type="entry name" value="Semialdhyde_dh"/>
    <property type="match status" value="1"/>
</dbReference>
<gene>
    <name evidence="4" type="primary">argC</name>
    <name evidence="7" type="ORF">SAMN05661093_11134</name>
</gene>
<protein>
    <recommendedName>
        <fullName evidence="4">N-acetyl-gamma-glutamyl-phosphate reductase</fullName>
        <shortName evidence="4">AGPR</shortName>
        <ecNumber evidence="4">1.2.1.38</ecNumber>
    </recommendedName>
    <alternativeName>
        <fullName evidence="4">N-acetyl-glutamate semialdehyde dehydrogenase</fullName>
        <shortName evidence="4">NAGSA dehydrogenase</shortName>
    </alternativeName>
</protein>
<evidence type="ECO:0000259" key="6">
    <source>
        <dbReference type="SMART" id="SM00859"/>
    </source>
</evidence>
<name>A0A1Y5YAE4_KIBAR</name>
<evidence type="ECO:0000256" key="2">
    <source>
        <dbReference type="ARBA" id="ARBA00022857"/>
    </source>
</evidence>
<dbReference type="AlphaFoldDB" id="A0A1Y5YAE4"/>
<evidence type="ECO:0000313" key="7">
    <source>
        <dbReference type="EMBL" id="SMD27526.1"/>
    </source>
</evidence>
<dbReference type="InterPro" id="IPR000534">
    <property type="entry name" value="Semialdehyde_DH_NAD-bd"/>
</dbReference>
<dbReference type="PROSITE" id="PS01224">
    <property type="entry name" value="ARGC"/>
    <property type="match status" value="1"/>
</dbReference>
<dbReference type="SMART" id="SM00859">
    <property type="entry name" value="Semialdhyde_dh"/>
    <property type="match status" value="1"/>
</dbReference>
<dbReference type="GO" id="GO:0003942">
    <property type="term" value="F:N-acetyl-gamma-glutamyl-phosphate reductase activity"/>
    <property type="evidence" value="ECO:0007669"/>
    <property type="project" value="UniProtKB-UniRule"/>
</dbReference>
<dbReference type="OrthoDB" id="9801289at2"/>
<dbReference type="GO" id="GO:0006526">
    <property type="term" value="P:L-arginine biosynthetic process"/>
    <property type="evidence" value="ECO:0007669"/>
    <property type="project" value="UniProtKB-UniRule"/>
</dbReference>
<accession>A0A1Y5YAE4</accession>
<feature type="active site" evidence="4 5">
    <location>
        <position position="150"/>
    </location>
</feature>
<dbReference type="GO" id="GO:0051287">
    <property type="term" value="F:NAD binding"/>
    <property type="evidence" value="ECO:0007669"/>
    <property type="project" value="InterPro"/>
</dbReference>